<evidence type="ECO:0000313" key="3">
    <source>
        <dbReference type="Proteomes" id="UP001249760"/>
    </source>
</evidence>
<organism evidence="2 3">
    <name type="scientific">Streptomyces lusitanus</name>
    <dbReference type="NCBI Taxonomy" id="68232"/>
    <lineage>
        <taxon>Bacteria</taxon>
        <taxon>Bacillati</taxon>
        <taxon>Actinomycetota</taxon>
        <taxon>Actinomycetes</taxon>
        <taxon>Kitasatosporales</taxon>
        <taxon>Streptomycetaceae</taxon>
        <taxon>Streptomyces</taxon>
    </lineage>
</organism>
<protein>
    <submittedName>
        <fullName evidence="2">Ribbon-helix-helix protein, CopG family</fullName>
    </submittedName>
</protein>
<dbReference type="InterPro" id="IPR053842">
    <property type="entry name" value="NikA-like"/>
</dbReference>
<reference evidence="2 3" key="1">
    <citation type="submission" date="2023-05" db="EMBL/GenBank/DDBJ databases">
        <title>Streptomyces fuscus sp. nov., a brown-black pigment producing actinomyces isolated from dry sand of Sea duck farm.</title>
        <authorList>
            <person name="Xie J."/>
            <person name="Shen N."/>
        </authorList>
    </citation>
    <scope>NUCLEOTIDE SEQUENCE [LARGE SCALE GENOMIC DNA]</scope>
    <source>
        <strain evidence="2 3">CGMCC 4.1745</strain>
    </source>
</reference>
<accession>A0ABU3JJ00</accession>
<keyword evidence="3" id="KW-1185">Reference proteome</keyword>
<evidence type="ECO:0000256" key="1">
    <source>
        <dbReference type="SAM" id="MobiDB-lite"/>
    </source>
</evidence>
<dbReference type="Pfam" id="PF21983">
    <property type="entry name" value="NikA-like"/>
    <property type="match status" value="1"/>
</dbReference>
<name>A0ABU3JJ00_9ACTN</name>
<sequence length="110" mass="11970">MAKARISISLDQDQAERIRQHAERAGMDVSAYLVHAATRQMAESDAIEEQFAEVDALIARAEQAADGLPGERDAGEPAAELTEQERREVEEALGLVHGRDRAGRRPGHAA</sequence>
<dbReference type="EMBL" id="JASKMA010000001">
    <property type="protein sequence ID" value="MDT6982081.1"/>
    <property type="molecule type" value="Genomic_DNA"/>
</dbReference>
<gene>
    <name evidence="2" type="ORF">QNO04_01330</name>
</gene>
<feature type="region of interest" description="Disordered" evidence="1">
    <location>
        <begin position="65"/>
        <end position="110"/>
    </location>
</feature>
<dbReference type="RefSeq" id="WP_394308467.1">
    <property type="nucleotide sequence ID" value="NZ_JASKMA010000001.1"/>
</dbReference>
<evidence type="ECO:0000313" key="2">
    <source>
        <dbReference type="EMBL" id="MDT6982081.1"/>
    </source>
</evidence>
<dbReference type="Proteomes" id="UP001249760">
    <property type="component" value="Unassembled WGS sequence"/>
</dbReference>
<comment type="caution">
    <text evidence="2">The sequence shown here is derived from an EMBL/GenBank/DDBJ whole genome shotgun (WGS) entry which is preliminary data.</text>
</comment>
<proteinExistence type="predicted"/>